<reference evidence="1 2" key="1">
    <citation type="submission" date="2015-03" db="EMBL/GenBank/DDBJ databases">
        <title>Comparative genomics of Pseudomonas insights into diversity of traits involved in vanlence and defense.</title>
        <authorList>
            <person name="Qin Y."/>
        </authorList>
    </citation>
    <scope>NUCLEOTIDE SEQUENCE [LARGE SCALE GENOMIC DNA]</scope>
    <source>
        <strain evidence="1 2">H24</strain>
    </source>
</reference>
<evidence type="ECO:0000313" key="1">
    <source>
        <dbReference type="EMBL" id="KJZ65302.1"/>
    </source>
</evidence>
<gene>
    <name evidence="1" type="ORF">VD17_13545</name>
</gene>
<proteinExistence type="predicted"/>
<organism evidence="1 2">
    <name type="scientific">Pseudomonas fluorescens</name>
    <dbReference type="NCBI Taxonomy" id="294"/>
    <lineage>
        <taxon>Bacteria</taxon>
        <taxon>Pseudomonadati</taxon>
        <taxon>Pseudomonadota</taxon>
        <taxon>Gammaproteobacteria</taxon>
        <taxon>Pseudomonadales</taxon>
        <taxon>Pseudomonadaceae</taxon>
        <taxon>Pseudomonas</taxon>
    </lineage>
</organism>
<protein>
    <submittedName>
        <fullName evidence="1">Uncharacterized protein</fullName>
    </submittedName>
</protein>
<evidence type="ECO:0000313" key="2">
    <source>
        <dbReference type="Proteomes" id="UP000033400"/>
    </source>
</evidence>
<dbReference type="Proteomes" id="UP000033400">
    <property type="component" value="Unassembled WGS sequence"/>
</dbReference>
<sequence length="93" mass="9930">MVEPPVETDWVPVALAPSPKAAKVPADMADSNPASNSEVILMVIMVRLQDESYLAFPASKGTRAIHAITGQRLSIGNGLRYPGARAQHGCYVQ</sequence>
<comment type="caution">
    <text evidence="1">The sequence shown here is derived from an EMBL/GenBank/DDBJ whole genome shotgun (WGS) entry which is preliminary data.</text>
</comment>
<dbReference type="AlphaFoldDB" id="A0A0F4VBD8"/>
<accession>A0A0F4VBD8</accession>
<dbReference type="EMBL" id="LACH01000025">
    <property type="protein sequence ID" value="KJZ65302.1"/>
    <property type="molecule type" value="Genomic_DNA"/>
</dbReference>
<name>A0A0F4VBD8_PSEFL</name>